<dbReference type="Proteomes" id="UP000054321">
    <property type="component" value="Unassembled WGS sequence"/>
</dbReference>
<evidence type="ECO:0000313" key="6">
    <source>
        <dbReference type="EMBL" id="KIM94980.1"/>
    </source>
</evidence>
<evidence type="ECO:0000256" key="2">
    <source>
        <dbReference type="ARBA" id="ARBA00022679"/>
    </source>
</evidence>
<dbReference type="OrthoDB" id="341421at2759"/>
<name>A0A0C3GFR7_OIDMZ</name>
<sequence>MEADDFQIKTDAFLTWLSEAGIRMSPKMQLRDLRSESRGRGAVATDDFEEDEIVFSIPRSAVLNIATALPGIPTDGIRKAILSMPSWLALTALIISEGVKKDSQWAPYLAVLPQQLDSLVFWSDPEIRELQASAVVNKIEKAKAEGMFAKHLSPLRLENCDNELCHRVASIIMAYAFDIPEKVPGTTNGDAPNEEDEDELVSDDEVDEPTVLSMIPLADMLNADAERNNVRLCCDSEDLEMRSIRPITSGEELFNDYGSLPRSDLLRRYGYITNEYSIYDVVEVSTEHLISLFRNGGQYLDPNLLLDGRDLDKRVELCQREDIYDLSYDLKHSDSDGPSIPDELLALLFILLLNEESLANFSSSHIHLPSRSKLEVETIGQALVIILQLREKGYATTLEEDEALLRGDNLAHRIRMAVEVRLGEKRVLREAIQEARAFSGSNKHMRGGQSLEQGEKVKRTAEESSQPTKKGRFR</sequence>
<feature type="compositionally biased region" description="Basic and acidic residues" evidence="4">
    <location>
        <begin position="453"/>
        <end position="462"/>
    </location>
</feature>
<dbReference type="Pfam" id="PF09273">
    <property type="entry name" value="Rubis-subs-bind"/>
    <property type="match status" value="1"/>
</dbReference>
<keyword evidence="3" id="KW-0949">S-adenosyl-L-methionine</keyword>
<feature type="region of interest" description="Disordered" evidence="4">
    <location>
        <begin position="439"/>
        <end position="474"/>
    </location>
</feature>
<dbReference type="EMBL" id="KN832888">
    <property type="protein sequence ID" value="KIM94980.1"/>
    <property type="molecule type" value="Genomic_DNA"/>
</dbReference>
<feature type="domain" description="SET" evidence="5">
    <location>
        <begin position="26"/>
        <end position="258"/>
    </location>
</feature>
<dbReference type="InterPro" id="IPR046341">
    <property type="entry name" value="SET_dom_sf"/>
</dbReference>
<dbReference type="InterPro" id="IPR001214">
    <property type="entry name" value="SET_dom"/>
</dbReference>
<evidence type="ECO:0000256" key="1">
    <source>
        <dbReference type="ARBA" id="ARBA00022603"/>
    </source>
</evidence>
<evidence type="ECO:0000256" key="3">
    <source>
        <dbReference type="ARBA" id="ARBA00022691"/>
    </source>
</evidence>
<evidence type="ECO:0000313" key="7">
    <source>
        <dbReference type="Proteomes" id="UP000054321"/>
    </source>
</evidence>
<dbReference type="PROSITE" id="PS50280">
    <property type="entry name" value="SET"/>
    <property type="match status" value="1"/>
</dbReference>
<dbReference type="HOGENOM" id="CLU_017135_0_0_1"/>
<dbReference type="Gene3D" id="3.90.1420.10">
    <property type="entry name" value="Rubisco LSMT, substrate-binding domain"/>
    <property type="match status" value="1"/>
</dbReference>
<dbReference type="InterPro" id="IPR050600">
    <property type="entry name" value="SETD3_SETD6_MTase"/>
</dbReference>
<dbReference type="InterPro" id="IPR036464">
    <property type="entry name" value="Rubisco_LSMT_subst-bd_sf"/>
</dbReference>
<keyword evidence="7" id="KW-1185">Reference proteome</keyword>
<reference evidence="6 7" key="1">
    <citation type="submission" date="2014-04" db="EMBL/GenBank/DDBJ databases">
        <authorList>
            <consortium name="DOE Joint Genome Institute"/>
            <person name="Kuo A."/>
            <person name="Martino E."/>
            <person name="Perotto S."/>
            <person name="Kohler A."/>
            <person name="Nagy L.G."/>
            <person name="Floudas D."/>
            <person name="Copeland A."/>
            <person name="Barry K.W."/>
            <person name="Cichocki N."/>
            <person name="Veneault-Fourrey C."/>
            <person name="LaButti K."/>
            <person name="Lindquist E.A."/>
            <person name="Lipzen A."/>
            <person name="Lundell T."/>
            <person name="Morin E."/>
            <person name="Murat C."/>
            <person name="Sun H."/>
            <person name="Tunlid A."/>
            <person name="Henrissat B."/>
            <person name="Grigoriev I.V."/>
            <person name="Hibbett D.S."/>
            <person name="Martin F."/>
            <person name="Nordberg H.P."/>
            <person name="Cantor M.N."/>
            <person name="Hua S.X."/>
        </authorList>
    </citation>
    <scope>NUCLEOTIDE SEQUENCE [LARGE SCALE GENOMIC DNA]</scope>
    <source>
        <strain evidence="6 7">Zn</strain>
    </source>
</reference>
<evidence type="ECO:0000256" key="4">
    <source>
        <dbReference type="SAM" id="MobiDB-lite"/>
    </source>
</evidence>
<dbReference type="GO" id="GO:0032259">
    <property type="term" value="P:methylation"/>
    <property type="evidence" value="ECO:0007669"/>
    <property type="project" value="UniProtKB-KW"/>
</dbReference>
<gene>
    <name evidence="6" type="ORF">OIDMADRAFT_171960</name>
</gene>
<dbReference type="GO" id="GO:0005634">
    <property type="term" value="C:nucleus"/>
    <property type="evidence" value="ECO:0007669"/>
    <property type="project" value="TreeGrafter"/>
</dbReference>
<dbReference type="PANTHER" id="PTHR13271">
    <property type="entry name" value="UNCHARACTERIZED PUTATIVE METHYLTRANSFERASE"/>
    <property type="match status" value="1"/>
</dbReference>
<proteinExistence type="predicted"/>
<dbReference type="STRING" id="913774.A0A0C3GFR7"/>
<keyword evidence="2" id="KW-0808">Transferase</keyword>
<dbReference type="Gene3D" id="3.90.1410.10">
    <property type="entry name" value="set domain protein methyltransferase, domain 1"/>
    <property type="match status" value="1"/>
</dbReference>
<protein>
    <recommendedName>
        <fullName evidence="5">SET domain-containing protein</fullName>
    </recommendedName>
</protein>
<dbReference type="SUPFAM" id="SSF81822">
    <property type="entry name" value="RuBisCo LSMT C-terminal, substrate-binding domain"/>
    <property type="match status" value="1"/>
</dbReference>
<reference evidence="7" key="2">
    <citation type="submission" date="2015-01" db="EMBL/GenBank/DDBJ databases">
        <title>Evolutionary Origins and Diversification of the Mycorrhizal Mutualists.</title>
        <authorList>
            <consortium name="DOE Joint Genome Institute"/>
            <consortium name="Mycorrhizal Genomics Consortium"/>
            <person name="Kohler A."/>
            <person name="Kuo A."/>
            <person name="Nagy L.G."/>
            <person name="Floudas D."/>
            <person name="Copeland A."/>
            <person name="Barry K.W."/>
            <person name="Cichocki N."/>
            <person name="Veneault-Fourrey C."/>
            <person name="LaButti K."/>
            <person name="Lindquist E.A."/>
            <person name="Lipzen A."/>
            <person name="Lundell T."/>
            <person name="Morin E."/>
            <person name="Murat C."/>
            <person name="Riley R."/>
            <person name="Ohm R."/>
            <person name="Sun H."/>
            <person name="Tunlid A."/>
            <person name="Henrissat B."/>
            <person name="Grigoriev I.V."/>
            <person name="Hibbett D.S."/>
            <person name="Martin F."/>
        </authorList>
    </citation>
    <scope>NUCLEOTIDE SEQUENCE [LARGE SCALE GENOMIC DNA]</scope>
    <source>
        <strain evidence="7">Zn</strain>
    </source>
</reference>
<dbReference type="GO" id="GO:0016279">
    <property type="term" value="F:protein-lysine N-methyltransferase activity"/>
    <property type="evidence" value="ECO:0007669"/>
    <property type="project" value="TreeGrafter"/>
</dbReference>
<dbReference type="FunFam" id="3.90.1410.10:FF:000007">
    <property type="entry name" value="Ribosomal lysine N-methyltransferase 4"/>
    <property type="match status" value="1"/>
</dbReference>
<dbReference type="AlphaFoldDB" id="A0A0C3GFR7"/>
<dbReference type="Pfam" id="PF00856">
    <property type="entry name" value="SET"/>
    <property type="match status" value="1"/>
</dbReference>
<dbReference type="InterPro" id="IPR015353">
    <property type="entry name" value="Rubisco_LSMT_subst-bd"/>
</dbReference>
<dbReference type="SUPFAM" id="SSF82199">
    <property type="entry name" value="SET domain"/>
    <property type="match status" value="1"/>
</dbReference>
<dbReference type="InParanoid" id="A0A0C3GFR7"/>
<accession>A0A0C3GFR7</accession>
<feature type="region of interest" description="Disordered" evidence="4">
    <location>
        <begin position="183"/>
        <end position="205"/>
    </location>
</feature>
<dbReference type="FunCoup" id="A0A0C3GFR7">
    <property type="interactions" value="282"/>
</dbReference>
<feature type="compositionally biased region" description="Acidic residues" evidence="4">
    <location>
        <begin position="192"/>
        <end position="205"/>
    </location>
</feature>
<organism evidence="6 7">
    <name type="scientific">Oidiodendron maius (strain Zn)</name>
    <dbReference type="NCBI Taxonomy" id="913774"/>
    <lineage>
        <taxon>Eukaryota</taxon>
        <taxon>Fungi</taxon>
        <taxon>Dikarya</taxon>
        <taxon>Ascomycota</taxon>
        <taxon>Pezizomycotina</taxon>
        <taxon>Leotiomycetes</taxon>
        <taxon>Leotiomycetes incertae sedis</taxon>
        <taxon>Myxotrichaceae</taxon>
        <taxon>Oidiodendron</taxon>
    </lineage>
</organism>
<keyword evidence="1" id="KW-0489">Methyltransferase</keyword>
<dbReference type="PANTHER" id="PTHR13271:SF34">
    <property type="entry name" value="N-LYSINE METHYLTRANSFERASE SETD6"/>
    <property type="match status" value="1"/>
</dbReference>
<evidence type="ECO:0000259" key="5">
    <source>
        <dbReference type="PROSITE" id="PS50280"/>
    </source>
</evidence>